<reference evidence="4" key="1">
    <citation type="submission" date="2020-06" db="EMBL/GenBank/DDBJ databases">
        <title>Draft genome of Bugula neritina, a colonial animal packing powerful symbionts and potential medicines.</title>
        <authorList>
            <person name="Rayko M."/>
        </authorList>
    </citation>
    <scope>NUCLEOTIDE SEQUENCE [LARGE SCALE GENOMIC DNA]</scope>
    <source>
        <strain evidence="4">Kwan_BN1</strain>
    </source>
</reference>
<dbReference type="GO" id="GO:0005634">
    <property type="term" value="C:nucleus"/>
    <property type="evidence" value="ECO:0007669"/>
    <property type="project" value="TreeGrafter"/>
</dbReference>
<dbReference type="EMBL" id="VXIV02002950">
    <property type="protein sequence ID" value="KAF6021846.1"/>
    <property type="molecule type" value="Genomic_DNA"/>
</dbReference>
<dbReference type="Proteomes" id="UP000593567">
    <property type="component" value="Unassembled WGS sequence"/>
</dbReference>
<accession>A0A7J7J860</accession>
<dbReference type="GO" id="GO:0000976">
    <property type="term" value="F:transcription cis-regulatory region binding"/>
    <property type="evidence" value="ECO:0007669"/>
    <property type="project" value="TreeGrafter"/>
</dbReference>
<dbReference type="SMART" id="SM00248">
    <property type="entry name" value="ANK"/>
    <property type="match status" value="4"/>
</dbReference>
<evidence type="ECO:0000256" key="1">
    <source>
        <dbReference type="ARBA" id="ARBA00022737"/>
    </source>
</evidence>
<dbReference type="PROSITE" id="PS50297">
    <property type="entry name" value="ANK_REP_REGION"/>
    <property type="match status" value="1"/>
</dbReference>
<dbReference type="InterPro" id="IPR036770">
    <property type="entry name" value="Ankyrin_rpt-contain_sf"/>
</dbReference>
<dbReference type="PANTHER" id="PTHR24193">
    <property type="entry name" value="ANKYRIN REPEAT PROTEIN"/>
    <property type="match status" value="1"/>
</dbReference>
<dbReference type="GO" id="GO:0045944">
    <property type="term" value="P:positive regulation of transcription by RNA polymerase II"/>
    <property type="evidence" value="ECO:0007669"/>
    <property type="project" value="TreeGrafter"/>
</dbReference>
<dbReference type="AlphaFoldDB" id="A0A7J7J860"/>
<dbReference type="Gene3D" id="1.25.40.20">
    <property type="entry name" value="Ankyrin repeat-containing domain"/>
    <property type="match status" value="2"/>
</dbReference>
<protein>
    <recommendedName>
        <fullName evidence="6">ANKFY1</fullName>
    </recommendedName>
</protein>
<evidence type="ECO:0000256" key="3">
    <source>
        <dbReference type="PROSITE-ProRule" id="PRU00023"/>
    </source>
</evidence>
<keyword evidence="1" id="KW-0677">Repeat</keyword>
<dbReference type="OrthoDB" id="9995210at2759"/>
<dbReference type="InterPro" id="IPR050663">
    <property type="entry name" value="Ankyrin-SOCS_Box"/>
</dbReference>
<evidence type="ECO:0000256" key="2">
    <source>
        <dbReference type="ARBA" id="ARBA00023043"/>
    </source>
</evidence>
<sequence>MDCFLLEVFDSRGSSDQQVEINLSADALRLLLQQTDVNRVIDKKGNTALHRLSVYPRELPTPVYVLAQQGALVNKQNDEGETPLHAAVRADNYLVTEALLHCGADSTITNKIGTSVLDLCRGSMKELVRKFNPPLHQAVSAGNFAMVCKLLRNWVSVTSICVGSSESVLDWAKTWHTEEVFVLRCLQKISEHKNQSVLIHSLLANDTTAVRKVLEETKMRSVNSRYKEMSLLSIALENKNKQLLQLLLDHGVKTNCRVQHRLSGVSGDCYVSSSVRLLFTIILKFV</sequence>
<name>A0A7J7J860_BUGNE</name>
<gene>
    <name evidence="4" type="ORF">EB796_019843</name>
</gene>
<proteinExistence type="predicted"/>
<dbReference type="PROSITE" id="PS50088">
    <property type="entry name" value="ANK_REPEAT"/>
    <property type="match status" value="1"/>
</dbReference>
<keyword evidence="5" id="KW-1185">Reference proteome</keyword>
<organism evidence="4 5">
    <name type="scientific">Bugula neritina</name>
    <name type="common">Brown bryozoan</name>
    <name type="synonym">Sertularia neritina</name>
    <dbReference type="NCBI Taxonomy" id="10212"/>
    <lineage>
        <taxon>Eukaryota</taxon>
        <taxon>Metazoa</taxon>
        <taxon>Spiralia</taxon>
        <taxon>Lophotrochozoa</taxon>
        <taxon>Bryozoa</taxon>
        <taxon>Gymnolaemata</taxon>
        <taxon>Cheilostomatida</taxon>
        <taxon>Flustrina</taxon>
        <taxon>Buguloidea</taxon>
        <taxon>Bugulidae</taxon>
        <taxon>Bugula</taxon>
    </lineage>
</organism>
<dbReference type="PANTHER" id="PTHR24193:SF121">
    <property type="entry name" value="ADA2A-CONTAINING COMPLEX COMPONENT 3, ISOFORM D"/>
    <property type="match status" value="1"/>
</dbReference>
<evidence type="ECO:0000313" key="5">
    <source>
        <dbReference type="Proteomes" id="UP000593567"/>
    </source>
</evidence>
<comment type="caution">
    <text evidence="4">The sequence shown here is derived from an EMBL/GenBank/DDBJ whole genome shotgun (WGS) entry which is preliminary data.</text>
</comment>
<feature type="repeat" description="ANK" evidence="3">
    <location>
        <begin position="79"/>
        <end position="111"/>
    </location>
</feature>
<dbReference type="SUPFAM" id="SSF48403">
    <property type="entry name" value="Ankyrin repeat"/>
    <property type="match status" value="1"/>
</dbReference>
<dbReference type="Pfam" id="PF12796">
    <property type="entry name" value="Ank_2"/>
    <property type="match status" value="1"/>
</dbReference>
<evidence type="ECO:0000313" key="4">
    <source>
        <dbReference type="EMBL" id="KAF6021846.1"/>
    </source>
</evidence>
<dbReference type="InterPro" id="IPR002110">
    <property type="entry name" value="Ankyrin_rpt"/>
</dbReference>
<keyword evidence="2 3" id="KW-0040">ANK repeat</keyword>
<evidence type="ECO:0008006" key="6">
    <source>
        <dbReference type="Google" id="ProtNLM"/>
    </source>
</evidence>